<feature type="coiled-coil region" evidence="2">
    <location>
        <begin position="230"/>
        <end position="306"/>
    </location>
</feature>
<proteinExistence type="predicted"/>
<dbReference type="NCBIfam" id="TIGR01760">
    <property type="entry name" value="tape_meas_TP901"/>
    <property type="match status" value="1"/>
</dbReference>
<keyword evidence="1" id="KW-1188">Viral release from host cell</keyword>
<evidence type="ECO:0000313" key="5">
    <source>
        <dbReference type="EMBL" id="UXY16717.1"/>
    </source>
</evidence>
<keyword evidence="3" id="KW-1133">Transmembrane helix</keyword>
<keyword evidence="2" id="KW-0175">Coiled coil</keyword>
<evidence type="ECO:0000256" key="3">
    <source>
        <dbReference type="SAM" id="Phobius"/>
    </source>
</evidence>
<feature type="transmembrane region" description="Helical" evidence="3">
    <location>
        <begin position="707"/>
        <end position="726"/>
    </location>
</feature>
<gene>
    <name evidence="5" type="ORF">N8I74_06760</name>
</gene>
<sequence length="1045" mass="110820">MNRDLRLQVVLSAIDRVTAPLKRIRAGGGDAAKGLKAARDQLAALEKSQRLAEQFTSIGIAAGAMGRKLKEAEAELAALRRQAAPGERQLAALNARIEQGRAALDAHRAAQRAADAATRKTRGEVAKLTAEHEKNQVAIRAMRTGMGDASGVTDNQKRAHNELVAAQQRTLASLRAAEAQLVKDKGARLEAIKAVEQQRQVLGQLSAELGGAKKAHSDIADKMKAVGREVEKLSANYGKQRQDLARLKDVLGQNGITTHALGAHQLKLRRDVAAATAEIERQSKTVAEASQRMERLEKLKAGHAKAMLHTGMVGGAGYAMLAAGQAGQRAMMKPIGAYAEAEDARTQLRVSMMGANGKAAAEFAKIDALATKLGDRLPGTTADFQNMMTMLVRQGVPARNILAGVGEATALLGVQLKMAPDQAAEFTAKLQDATRTANGDMLALTDTIQRAFYLGVDPSNMLEAYKGLGPVMDMIKQKGLAGANAMAPFVVMMDQAGMRGESAGNAIRKVVAGSLNVGKIAKAQADLRAATGVRLNLDFTNGKGEFGGFDKMMKELTKLRGLNTVTRLQVLKDIYGDDKETNEVLSKIIEKGQAGYDDVLQRMRDQASLQQRVNEQLGTLKNLWEAASGTATNMLAAFGEAIAPELKALTEWIGRTASAVRTWAVENPRLAGTLMKVLGIAALLITALGGVAVAAASVLGPMLLSRFILARAGLALFGLGSGARAATAGLSLAQRALVALPGMLGNAWRLIRIFGQGMLWLGRALMLNPVGLAITMIAGAVYLLWRYWAQVDAAFRQHPILNYVFPVIGAARALINNWGQVSGFFRAVWAELQGAAGGGLSGIGVLILNWSPLGLFHRAFAAVLSWFGIDIPAKFTDFGRMLIDGLIGGINQKWEALKARLTALGNSISGSVKDVLRIRSPSRVFATIGGHTMAGLQQGLERNQQGPLAAVLDTARRLTVAGSGITLGALSGPAAADGSPLRIDTRPPLATQAGGIQIAGDQITIEIKVGPGQQVGELRQMLAQLLDEREHAKAARLRSALSDRD</sequence>
<feature type="coiled-coil region" evidence="2">
    <location>
        <begin position="62"/>
        <end position="110"/>
    </location>
</feature>
<keyword evidence="6" id="KW-1185">Reference proteome</keyword>
<evidence type="ECO:0000256" key="2">
    <source>
        <dbReference type="SAM" id="Coils"/>
    </source>
</evidence>
<evidence type="ECO:0000256" key="1">
    <source>
        <dbReference type="ARBA" id="ARBA00022612"/>
    </source>
</evidence>
<dbReference type="PANTHER" id="PTHR37813:SF1">
    <property type="entry name" value="FELS-2 PROPHAGE PROTEIN"/>
    <property type="match status" value="1"/>
</dbReference>
<feature type="transmembrane region" description="Helical" evidence="3">
    <location>
        <begin position="827"/>
        <end position="849"/>
    </location>
</feature>
<feature type="domain" description="Phage tail tape measure protein" evidence="4">
    <location>
        <begin position="369"/>
        <end position="576"/>
    </location>
</feature>
<keyword evidence="3" id="KW-0812">Transmembrane</keyword>
<evidence type="ECO:0000259" key="4">
    <source>
        <dbReference type="Pfam" id="PF10145"/>
    </source>
</evidence>
<feature type="transmembrane region" description="Helical" evidence="3">
    <location>
        <begin position="763"/>
        <end position="785"/>
    </location>
</feature>
<reference evidence="5" key="1">
    <citation type="submission" date="2022-10" db="EMBL/GenBank/DDBJ databases">
        <title>Chitiniphilus purpureus sp. nov., a novel chitin-degrading bacterium isolated from crawfish pond sediment.</title>
        <authorList>
            <person name="Li K."/>
        </authorList>
    </citation>
    <scope>NUCLEOTIDE SEQUENCE</scope>
    <source>
        <strain evidence="5">CD1</strain>
    </source>
</reference>
<dbReference type="PANTHER" id="PTHR37813">
    <property type="entry name" value="FELS-2 PROPHAGE PROTEIN"/>
    <property type="match status" value="1"/>
</dbReference>
<dbReference type="RefSeq" id="WP_263126104.1">
    <property type="nucleotide sequence ID" value="NZ_CP106753.1"/>
</dbReference>
<dbReference type="EMBL" id="CP106753">
    <property type="protein sequence ID" value="UXY16717.1"/>
    <property type="molecule type" value="Genomic_DNA"/>
</dbReference>
<feature type="transmembrane region" description="Helical" evidence="3">
    <location>
        <begin position="677"/>
        <end position="700"/>
    </location>
</feature>
<dbReference type="Pfam" id="PF10145">
    <property type="entry name" value="PhageMin_Tail"/>
    <property type="match status" value="1"/>
</dbReference>
<organism evidence="5 6">
    <name type="scientific">Chitiniphilus purpureus</name>
    <dbReference type="NCBI Taxonomy" id="2981137"/>
    <lineage>
        <taxon>Bacteria</taxon>
        <taxon>Pseudomonadati</taxon>
        <taxon>Pseudomonadota</taxon>
        <taxon>Betaproteobacteria</taxon>
        <taxon>Neisseriales</taxon>
        <taxon>Chitinibacteraceae</taxon>
        <taxon>Chitiniphilus</taxon>
    </lineage>
</organism>
<dbReference type="Proteomes" id="UP001061302">
    <property type="component" value="Chromosome"/>
</dbReference>
<feature type="transmembrane region" description="Helical" evidence="3">
    <location>
        <begin position="797"/>
        <end position="815"/>
    </location>
</feature>
<name>A0ABY6DQW8_9NEIS</name>
<dbReference type="InterPro" id="IPR010090">
    <property type="entry name" value="Phage_tape_meas"/>
</dbReference>
<accession>A0ABY6DQW8</accession>
<keyword evidence="3" id="KW-0472">Membrane</keyword>
<protein>
    <submittedName>
        <fullName evidence="5">Phage tail tape measure protein</fullName>
    </submittedName>
</protein>
<evidence type="ECO:0000313" key="6">
    <source>
        <dbReference type="Proteomes" id="UP001061302"/>
    </source>
</evidence>